<dbReference type="InterPro" id="IPR006062">
    <property type="entry name" value="His_biosynth"/>
</dbReference>
<evidence type="ECO:0000256" key="4">
    <source>
        <dbReference type="ARBA" id="ARBA00023102"/>
    </source>
</evidence>
<accession>A0A7G9Y3F8</accession>
<feature type="active site" evidence="7">
    <location>
        <position position="135"/>
    </location>
</feature>
<evidence type="ECO:0000313" key="9">
    <source>
        <dbReference type="EMBL" id="QNO42542.1"/>
    </source>
</evidence>
<keyword evidence="4 7" id="KW-0368">Histidine biosynthesis</keyword>
<proteinExistence type="inferred from homology"/>
<keyword evidence="5 7" id="KW-0456">Lyase</keyword>
<dbReference type="GO" id="GO:0000105">
    <property type="term" value="P:L-histidine biosynthetic process"/>
    <property type="evidence" value="ECO:0007669"/>
    <property type="project" value="UniProtKB-UniRule"/>
</dbReference>
<evidence type="ECO:0000256" key="8">
    <source>
        <dbReference type="RuleBase" id="RU003657"/>
    </source>
</evidence>
<comment type="subunit">
    <text evidence="7">Heterodimer of HisH and HisF.</text>
</comment>
<dbReference type="InterPro" id="IPR011060">
    <property type="entry name" value="RibuloseP-bd_barrel"/>
</dbReference>
<comment type="function">
    <text evidence="7">IGPS catalyzes the conversion of PRFAR and glutamine to IGP, AICAR and glutamate. The HisF subunit catalyzes the cyclization activity that produces IGP and AICAR from PRFAR using the ammonia provided by the HisH subunit.</text>
</comment>
<comment type="similarity">
    <text evidence="7 8">Belongs to the HisA/HisF family.</text>
</comment>
<dbReference type="Pfam" id="PF00977">
    <property type="entry name" value="His_biosynth"/>
    <property type="match status" value="1"/>
</dbReference>
<dbReference type="InterPro" id="IPR013785">
    <property type="entry name" value="Aldolase_TIM"/>
</dbReference>
<comment type="pathway">
    <text evidence="1 7">Amino-acid biosynthesis; L-histidine biosynthesis; L-histidine from 5-phospho-alpha-D-ribose 1-diphosphate: step 5/9.</text>
</comment>
<dbReference type="Gene3D" id="3.20.20.70">
    <property type="entry name" value="Aldolase class I"/>
    <property type="match status" value="1"/>
</dbReference>
<evidence type="ECO:0000256" key="2">
    <source>
        <dbReference type="ARBA" id="ARBA00022490"/>
    </source>
</evidence>
<dbReference type="InterPro" id="IPR050064">
    <property type="entry name" value="IGPS_HisA/HisF"/>
</dbReference>
<dbReference type="GO" id="GO:0016829">
    <property type="term" value="F:lyase activity"/>
    <property type="evidence" value="ECO:0007669"/>
    <property type="project" value="UniProtKB-KW"/>
</dbReference>
<dbReference type="GO" id="GO:0000107">
    <property type="term" value="F:imidazoleglycerol-phosphate synthase activity"/>
    <property type="evidence" value="ECO:0007669"/>
    <property type="project" value="UniProtKB-UniRule"/>
</dbReference>
<dbReference type="PANTHER" id="PTHR21235">
    <property type="entry name" value="IMIDAZOLE GLYCEROL PHOSPHATE SYNTHASE SUBUNIT HISF/H IGP SYNTHASE SUBUNIT HISF/H"/>
    <property type="match status" value="1"/>
</dbReference>
<gene>
    <name evidence="7 9" type="primary">hisF</name>
    <name evidence="9" type="ORF">MMHALIEK_00017</name>
</gene>
<evidence type="ECO:0000256" key="7">
    <source>
        <dbReference type="HAMAP-Rule" id="MF_01013"/>
    </source>
</evidence>
<dbReference type="UniPathway" id="UPA00031">
    <property type="reaction ID" value="UER00010"/>
</dbReference>
<dbReference type="GO" id="GO:0005737">
    <property type="term" value="C:cytoplasm"/>
    <property type="evidence" value="ECO:0007669"/>
    <property type="project" value="UniProtKB-SubCell"/>
</dbReference>
<evidence type="ECO:0000256" key="6">
    <source>
        <dbReference type="ARBA" id="ARBA00047838"/>
    </source>
</evidence>
<dbReference type="InterPro" id="IPR004651">
    <property type="entry name" value="HisF"/>
</dbReference>
<keyword evidence="2 7" id="KW-0963">Cytoplasm</keyword>
<dbReference type="PANTHER" id="PTHR21235:SF2">
    <property type="entry name" value="IMIDAZOLE GLYCEROL PHOSPHATE SYNTHASE HISHF"/>
    <property type="match status" value="1"/>
</dbReference>
<sequence length="268" mass="28984">MTTKRIIPCLDTTFDESGKAVVVKGIEFESLRYAGDPVELARRYVEQKADELVFLDISASTDDRATMTDVIRRVADEVTIPFCVGGGIASFSDFERVLGAGADKVGINTAAVKNPELIKEVAGAFGSEKIVVAIDCKRRFEEGDGKTAVELEDGRSAWYDVVIYGGRELTGIDAIKWAQKMQDIGAGEILLTSKDRDGTKDGYDIPVTKAISEAVDIPVIASGGVGTMDHIYDAFVNGADACLAASIFHYETYTVDEIKEYLRGRGMG</sequence>
<evidence type="ECO:0000256" key="3">
    <source>
        <dbReference type="ARBA" id="ARBA00022605"/>
    </source>
</evidence>
<keyword evidence="3 7" id="KW-0028">Amino-acid biosynthesis</keyword>
<dbReference type="NCBIfam" id="TIGR00735">
    <property type="entry name" value="hisF"/>
    <property type="match status" value="1"/>
</dbReference>
<dbReference type="HAMAP" id="MF_01013">
    <property type="entry name" value="HisF"/>
    <property type="match status" value="1"/>
</dbReference>
<evidence type="ECO:0000256" key="5">
    <source>
        <dbReference type="ARBA" id="ARBA00023239"/>
    </source>
</evidence>
<name>A0A7G9Y3F8_9EURY</name>
<comment type="subcellular location">
    <subcellularLocation>
        <location evidence="7">Cytoplasm</location>
    </subcellularLocation>
</comment>
<dbReference type="SUPFAM" id="SSF51366">
    <property type="entry name" value="Ribulose-phoshate binding barrel"/>
    <property type="match status" value="1"/>
</dbReference>
<protein>
    <recommendedName>
        <fullName evidence="7">Imidazole glycerol phosphate synthase subunit HisF</fullName>
        <ecNumber evidence="7">4.3.2.10</ecNumber>
    </recommendedName>
    <alternativeName>
        <fullName evidence="7">IGP synthase cyclase subunit</fullName>
    </alternativeName>
    <alternativeName>
        <fullName evidence="7">IGP synthase subunit HisF</fullName>
    </alternativeName>
    <alternativeName>
        <fullName evidence="7">ImGP synthase subunit HisF</fullName>
        <shortName evidence="7">IGPS subunit HisF</shortName>
    </alternativeName>
</protein>
<organism evidence="9">
    <name type="scientific">Candidatus Methanogaster sp. ANME-2c ERB4</name>
    <dbReference type="NCBI Taxonomy" id="2759911"/>
    <lineage>
        <taxon>Archaea</taxon>
        <taxon>Methanobacteriati</taxon>
        <taxon>Methanobacteriota</taxon>
        <taxon>Stenosarchaea group</taxon>
        <taxon>Methanomicrobia</taxon>
        <taxon>Methanosarcinales</taxon>
        <taxon>ANME-2 cluster</taxon>
        <taxon>Candidatus Methanogasteraceae</taxon>
        <taxon>Candidatus Methanogaster</taxon>
    </lineage>
</organism>
<reference evidence="9" key="1">
    <citation type="submission" date="2020-06" db="EMBL/GenBank/DDBJ databases">
        <title>Unique genomic features of the anaerobic methanotrophic archaea.</title>
        <authorList>
            <person name="Chadwick G.L."/>
            <person name="Skennerton C.T."/>
            <person name="Laso-Perez R."/>
            <person name="Leu A.O."/>
            <person name="Speth D.R."/>
            <person name="Yu H."/>
            <person name="Morgan-Lang C."/>
            <person name="Hatzenpichler R."/>
            <person name="Goudeau D."/>
            <person name="Malmstrom R."/>
            <person name="Brazelton W.J."/>
            <person name="Woyke T."/>
            <person name="Hallam S.J."/>
            <person name="Tyson G.W."/>
            <person name="Wegener G."/>
            <person name="Boetius A."/>
            <person name="Orphan V."/>
        </authorList>
    </citation>
    <scope>NUCLEOTIDE SEQUENCE</scope>
</reference>
<feature type="active site" evidence="7">
    <location>
        <position position="11"/>
    </location>
</feature>
<dbReference type="EMBL" id="MT630749">
    <property type="protein sequence ID" value="QNO42542.1"/>
    <property type="molecule type" value="Genomic_DNA"/>
</dbReference>
<dbReference type="EC" id="4.3.2.10" evidence="7"/>
<evidence type="ECO:0000256" key="1">
    <source>
        <dbReference type="ARBA" id="ARBA00005091"/>
    </source>
</evidence>
<comment type="catalytic activity">
    <reaction evidence="6 7">
        <text>5-[(5-phospho-1-deoxy-D-ribulos-1-ylimino)methylamino]-1-(5-phospho-beta-D-ribosyl)imidazole-4-carboxamide + L-glutamine = D-erythro-1-(imidazol-4-yl)glycerol 3-phosphate + 5-amino-1-(5-phospho-beta-D-ribosyl)imidazole-4-carboxamide + L-glutamate + H(+)</text>
        <dbReference type="Rhea" id="RHEA:24793"/>
        <dbReference type="ChEBI" id="CHEBI:15378"/>
        <dbReference type="ChEBI" id="CHEBI:29985"/>
        <dbReference type="ChEBI" id="CHEBI:58278"/>
        <dbReference type="ChEBI" id="CHEBI:58359"/>
        <dbReference type="ChEBI" id="CHEBI:58475"/>
        <dbReference type="ChEBI" id="CHEBI:58525"/>
        <dbReference type="EC" id="4.3.2.10"/>
    </reaction>
</comment>
<dbReference type="AlphaFoldDB" id="A0A7G9Y3F8"/>
<dbReference type="CDD" id="cd04731">
    <property type="entry name" value="HisF"/>
    <property type="match status" value="1"/>
</dbReference>